<evidence type="ECO:0000259" key="3">
    <source>
        <dbReference type="Pfam" id="PF08376"/>
    </source>
</evidence>
<feature type="domain" description="Nitrate/nitrite sensing protein" evidence="3">
    <location>
        <begin position="101"/>
        <end position="191"/>
    </location>
</feature>
<feature type="transmembrane region" description="Helical" evidence="2">
    <location>
        <begin position="55"/>
        <end position="74"/>
    </location>
</feature>
<accession>A0AAT9HE41</accession>
<gene>
    <name evidence="4" type="ORF">SHKM778_20000</name>
</gene>
<proteinExistence type="predicted"/>
<evidence type="ECO:0000256" key="1">
    <source>
        <dbReference type="SAM" id="MobiDB-lite"/>
    </source>
</evidence>
<sequence>MRRSKNSPEPSARGNFTPPPRTAAPAPVPGPEPTPAPAGGGGRLSPRNWRVTTRLNAILLIPVLVGLVMGGFQVKSSIDTWNEAEDAENTARLVQASLTYADALYNERDITAVPLLQGKGKDDSDVTKARAVTDKAADAFDEAALSMPALPGLERRLKLFRDVEPQLTTLRAAAYTAKLKGVETEEGYVGVAHP</sequence>
<dbReference type="AlphaFoldDB" id="A0AAT9HE41"/>
<evidence type="ECO:0000313" key="4">
    <source>
        <dbReference type="EMBL" id="BFO15612.1"/>
    </source>
</evidence>
<keyword evidence="2" id="KW-1133">Transmembrane helix</keyword>
<reference evidence="4" key="1">
    <citation type="submission" date="2024-06" db="EMBL/GenBank/DDBJ databases">
        <authorList>
            <consortium name="consrtm"/>
            <person name="Uemura M."/>
            <person name="Terahara T."/>
        </authorList>
    </citation>
    <scope>NUCLEOTIDE SEQUENCE</scope>
    <source>
        <strain evidence="4">KM77-8</strain>
    </source>
</reference>
<name>A0AAT9HE41_9ACTN</name>
<feature type="compositionally biased region" description="Pro residues" evidence="1">
    <location>
        <begin position="17"/>
        <end position="36"/>
    </location>
</feature>
<dbReference type="Pfam" id="PF08376">
    <property type="entry name" value="NIT"/>
    <property type="match status" value="1"/>
</dbReference>
<evidence type="ECO:0000256" key="2">
    <source>
        <dbReference type="SAM" id="Phobius"/>
    </source>
</evidence>
<dbReference type="EMBL" id="AP035768">
    <property type="protein sequence ID" value="BFO15612.1"/>
    <property type="molecule type" value="Genomic_DNA"/>
</dbReference>
<keyword evidence="2" id="KW-0812">Transmembrane</keyword>
<keyword evidence="2" id="KW-0472">Membrane</keyword>
<protein>
    <recommendedName>
        <fullName evidence="3">Nitrate/nitrite sensing protein domain-containing protein</fullName>
    </recommendedName>
</protein>
<reference evidence="4" key="2">
    <citation type="submission" date="2024-07" db="EMBL/GenBank/DDBJ databases">
        <title>Streptomyces haneummycinica sp. nov., a new antibiotic-producing actinobacterium isolated from marine sediment.</title>
        <authorList>
            <person name="Uemura M."/>
            <person name="Hamada M."/>
            <person name="Hirano S."/>
            <person name="Kobayashi K."/>
            <person name="Ohshiro T."/>
            <person name="Kobayashi T."/>
            <person name="Terahara T."/>
        </authorList>
    </citation>
    <scope>NUCLEOTIDE SEQUENCE</scope>
    <source>
        <strain evidence="4">KM77-8</strain>
    </source>
</reference>
<dbReference type="InterPro" id="IPR013587">
    <property type="entry name" value="Nitrate/nitrite_sensing"/>
</dbReference>
<organism evidence="4">
    <name type="scientific">Streptomyces haneummycinicus</name>
    <dbReference type="NCBI Taxonomy" id="3074435"/>
    <lineage>
        <taxon>Bacteria</taxon>
        <taxon>Bacillati</taxon>
        <taxon>Actinomycetota</taxon>
        <taxon>Actinomycetes</taxon>
        <taxon>Kitasatosporales</taxon>
        <taxon>Streptomycetaceae</taxon>
        <taxon>Streptomyces</taxon>
    </lineage>
</organism>
<feature type="region of interest" description="Disordered" evidence="1">
    <location>
        <begin position="1"/>
        <end position="47"/>
    </location>
</feature>